<gene>
    <name evidence="1" type="ORF">ERS852491_00200</name>
</gene>
<evidence type="ECO:0000313" key="1">
    <source>
        <dbReference type="EMBL" id="CUN66650.1"/>
    </source>
</evidence>
<reference evidence="1 2" key="1">
    <citation type="submission" date="2015-09" db="EMBL/GenBank/DDBJ databases">
        <authorList>
            <consortium name="Pathogen Informatics"/>
        </authorList>
    </citation>
    <scope>NUCLEOTIDE SEQUENCE [LARGE SCALE GENOMIC DNA]</scope>
    <source>
        <strain evidence="1 2">2789STDY5834876</strain>
    </source>
</reference>
<dbReference type="OrthoDB" id="2041105at2"/>
<accession>A0A173YSX7</accession>
<proteinExistence type="predicted"/>
<evidence type="ECO:0000313" key="2">
    <source>
        <dbReference type="Proteomes" id="UP000095544"/>
    </source>
</evidence>
<dbReference type="RefSeq" id="WP_015552615.1">
    <property type="nucleotide sequence ID" value="NZ_CYZU01000001.1"/>
</dbReference>
<sequence>MSEYLNEDICQFSNDASASSFGWNFQANAGIFLFLKYMPDAADIKIESISQDIEITLIDERKVFAQAKSAQDSTTIKDQKEKFKDAIISLARNPYKDNQLVYISNIPDTFKSAPNFFNNSIIPYNDCLAGIQKEIDDTILSISKNIAKKIKKEKDPLKIRKLEQIKEKVENFHKENLYISTIYPYYGNEKNRYTIIGDSVLSFLTDTIGLTRDDAISIKQKLLEHWQLNFEHNSTIKDENKNKKILKEDFTWPIVAFLVDGNFPDIDDCLSFLPDQSIKKEVERVMNDPKSFYHARYEFTNKVLQRYAQFKNQSIGKAIKKPELEFIKEHGDEFRDEFVMLSNGDNELTEYLTKVFLYRILTSNRVVQKVCSAVGVKA</sequence>
<dbReference type="STRING" id="39482.ERS852491_00200"/>
<dbReference type="Proteomes" id="UP000095544">
    <property type="component" value="Unassembled WGS sequence"/>
</dbReference>
<protein>
    <recommendedName>
        <fullName evidence="3">CD-NTase associated protein 4-like DNA endonuclease domain-containing protein</fullName>
    </recommendedName>
</protein>
<dbReference type="EMBL" id="CYZU01000001">
    <property type="protein sequence ID" value="CUN66650.1"/>
    <property type="molecule type" value="Genomic_DNA"/>
</dbReference>
<dbReference type="AlphaFoldDB" id="A0A173YSX7"/>
<evidence type="ECO:0008006" key="3">
    <source>
        <dbReference type="Google" id="ProtNLM"/>
    </source>
</evidence>
<organism evidence="1 2">
    <name type="scientific">Faecalicatena contorta</name>
    <dbReference type="NCBI Taxonomy" id="39482"/>
    <lineage>
        <taxon>Bacteria</taxon>
        <taxon>Bacillati</taxon>
        <taxon>Bacillota</taxon>
        <taxon>Clostridia</taxon>
        <taxon>Lachnospirales</taxon>
        <taxon>Lachnospiraceae</taxon>
        <taxon>Faecalicatena</taxon>
    </lineage>
</organism>
<name>A0A173YSX7_9FIRM</name>